<feature type="transmembrane region" description="Helical" evidence="1">
    <location>
        <begin position="197"/>
        <end position="216"/>
    </location>
</feature>
<dbReference type="GO" id="GO:0016747">
    <property type="term" value="F:acyltransferase activity, transferring groups other than amino-acyl groups"/>
    <property type="evidence" value="ECO:0007669"/>
    <property type="project" value="InterPro"/>
</dbReference>
<accession>A0A8J3VEQ3</accession>
<dbReference type="GO" id="GO:0016020">
    <property type="term" value="C:membrane"/>
    <property type="evidence" value="ECO:0007669"/>
    <property type="project" value="TreeGrafter"/>
</dbReference>
<dbReference type="Pfam" id="PF01757">
    <property type="entry name" value="Acyl_transf_3"/>
    <property type="match status" value="1"/>
</dbReference>
<dbReference type="Pfam" id="PF19040">
    <property type="entry name" value="SGNH"/>
    <property type="match status" value="1"/>
</dbReference>
<comment type="caution">
    <text evidence="4">The sequence shown here is derived from an EMBL/GenBank/DDBJ whole genome shotgun (WGS) entry which is preliminary data.</text>
</comment>
<dbReference type="AlphaFoldDB" id="A0A8J3VEQ3"/>
<evidence type="ECO:0000259" key="3">
    <source>
        <dbReference type="Pfam" id="PF19040"/>
    </source>
</evidence>
<dbReference type="GO" id="GO:0009103">
    <property type="term" value="P:lipopolysaccharide biosynthetic process"/>
    <property type="evidence" value="ECO:0007669"/>
    <property type="project" value="TreeGrafter"/>
</dbReference>
<dbReference type="PANTHER" id="PTHR23028">
    <property type="entry name" value="ACETYLTRANSFERASE"/>
    <property type="match status" value="1"/>
</dbReference>
<dbReference type="Proteomes" id="UP000605992">
    <property type="component" value="Unassembled WGS sequence"/>
</dbReference>
<feature type="transmembrane region" description="Helical" evidence="1">
    <location>
        <begin position="6"/>
        <end position="24"/>
    </location>
</feature>
<feature type="domain" description="SGNH" evidence="3">
    <location>
        <begin position="409"/>
        <end position="639"/>
    </location>
</feature>
<sequence length="652" mass="70335">MAAGGYVGVDVFFVISGFLITSVMRREMVSTGTISVRGFYARRALRLLPASSLVGVATLIGAWFFLSKIRFTEYAGDAIASFLYAVNFRLAAAGTDYLAQTAPPSPFQHFWSLAVEEQFYLVWPLVLLLSWKALSSRRLVWLPLAVLSGCSLALSVVVTGTSAPWAYFGPHTRMWELGIGALVALGAARLKDLPSAVASAMTWAGLCAIGLAVVSFDENTAFPGYHALLPVLGTALVIAGGCAPARYDARLLLARRPMTWLGGISYGWYLWHWPILNIVPKAIGRPATTSLHLALSAVALVVAWMTLRTIENPVRFHSFFRGRPLRGLALGLALSLVSTCIALAAAARPPAIDSGTPAVDLANALAKSPQPEHRLVELLASADTRLPSNLTPGLQDVPSVRSKIYQQNCHVGAAETRAVSCEFGDPTSKTVVVLFGDSHAAQWFPALDRIAVKHRWKLVTITKASCKIADVTITKDGKPYTACDRWRENALAKIQKLRPAMVIASSSDAGSPARPMANPLDDWTSGFRRTLDSLTASTTRVSVILDTPWPRGDAVDCASSYPLQLGRCAGRLPEAIQDPMKSKAIAAAARGTRVDVVDPVRWFCSESGACPLVVGNVIVYRDESHIADAYAEALVPVLEGRLRLNKKPRTKH</sequence>
<keyword evidence="4" id="KW-0808">Transferase</keyword>
<keyword evidence="5" id="KW-1185">Reference proteome</keyword>
<organism evidence="4 5">
    <name type="scientific">Planotetraspora thailandica</name>
    <dbReference type="NCBI Taxonomy" id="487172"/>
    <lineage>
        <taxon>Bacteria</taxon>
        <taxon>Bacillati</taxon>
        <taxon>Actinomycetota</taxon>
        <taxon>Actinomycetes</taxon>
        <taxon>Streptosporangiales</taxon>
        <taxon>Streptosporangiaceae</taxon>
        <taxon>Planotetraspora</taxon>
    </lineage>
</organism>
<proteinExistence type="predicted"/>
<keyword evidence="1" id="KW-0812">Transmembrane</keyword>
<feature type="transmembrane region" description="Helical" evidence="1">
    <location>
        <begin position="118"/>
        <end position="134"/>
    </location>
</feature>
<dbReference type="InterPro" id="IPR002656">
    <property type="entry name" value="Acyl_transf_3_dom"/>
</dbReference>
<keyword evidence="1" id="KW-0472">Membrane</keyword>
<keyword evidence="4" id="KW-0012">Acyltransferase</keyword>
<feature type="transmembrane region" description="Helical" evidence="1">
    <location>
        <begin position="328"/>
        <end position="347"/>
    </location>
</feature>
<dbReference type="InterPro" id="IPR050879">
    <property type="entry name" value="Acyltransferase_3"/>
</dbReference>
<feature type="transmembrane region" description="Helical" evidence="1">
    <location>
        <begin position="141"/>
        <end position="168"/>
    </location>
</feature>
<evidence type="ECO:0000313" key="4">
    <source>
        <dbReference type="EMBL" id="GII56895.1"/>
    </source>
</evidence>
<feature type="transmembrane region" description="Helical" evidence="1">
    <location>
        <begin position="45"/>
        <end position="66"/>
    </location>
</feature>
<feature type="transmembrane region" description="Helical" evidence="1">
    <location>
        <begin position="174"/>
        <end position="190"/>
    </location>
</feature>
<evidence type="ECO:0000259" key="2">
    <source>
        <dbReference type="Pfam" id="PF01757"/>
    </source>
</evidence>
<keyword evidence="1" id="KW-1133">Transmembrane helix</keyword>
<feature type="domain" description="Acyltransferase 3" evidence="2">
    <location>
        <begin position="5"/>
        <end position="305"/>
    </location>
</feature>
<feature type="transmembrane region" description="Helical" evidence="1">
    <location>
        <begin position="259"/>
        <end position="279"/>
    </location>
</feature>
<dbReference type="InterPro" id="IPR043968">
    <property type="entry name" value="SGNH"/>
</dbReference>
<dbReference type="EMBL" id="BOOR01000042">
    <property type="protein sequence ID" value="GII56895.1"/>
    <property type="molecule type" value="Genomic_DNA"/>
</dbReference>
<reference evidence="4" key="1">
    <citation type="submission" date="2021-01" db="EMBL/GenBank/DDBJ databases">
        <title>Whole genome shotgun sequence of Planotetraspora thailandica NBRC 104271.</title>
        <authorList>
            <person name="Komaki H."/>
            <person name="Tamura T."/>
        </authorList>
    </citation>
    <scope>NUCLEOTIDE SEQUENCE</scope>
    <source>
        <strain evidence="4">NBRC 104271</strain>
    </source>
</reference>
<name>A0A8J3VEQ3_9ACTN</name>
<evidence type="ECO:0000313" key="5">
    <source>
        <dbReference type="Proteomes" id="UP000605992"/>
    </source>
</evidence>
<gene>
    <name evidence="4" type="ORF">Pth03_52840</name>
</gene>
<dbReference type="PANTHER" id="PTHR23028:SF53">
    <property type="entry name" value="ACYL_TRANSF_3 DOMAIN-CONTAINING PROTEIN"/>
    <property type="match status" value="1"/>
</dbReference>
<evidence type="ECO:0000256" key="1">
    <source>
        <dbReference type="SAM" id="Phobius"/>
    </source>
</evidence>
<protein>
    <submittedName>
        <fullName evidence="4">Acyltransferase</fullName>
    </submittedName>
</protein>
<feature type="transmembrane region" description="Helical" evidence="1">
    <location>
        <begin position="291"/>
        <end position="307"/>
    </location>
</feature>
<feature type="transmembrane region" description="Helical" evidence="1">
    <location>
        <begin position="228"/>
        <end position="247"/>
    </location>
</feature>